<comment type="caution">
    <text evidence="2">The sequence shown here is derived from an EMBL/GenBank/DDBJ whole genome shotgun (WGS) entry which is preliminary data.</text>
</comment>
<dbReference type="Pfam" id="PF13843">
    <property type="entry name" value="DDE_Tnp_1_7"/>
    <property type="match status" value="1"/>
</dbReference>
<reference evidence="2 3" key="1">
    <citation type="journal article" date="2017" name="Genome Biol. Evol.">
        <title>Phytophthora megakarya and P. palmivora, closely related causal agents of cacao black pod rot, underwent increases in genome sizes and gene numbers by different mechanisms.</title>
        <authorList>
            <person name="Ali S.S."/>
            <person name="Shao J."/>
            <person name="Lary D.J."/>
            <person name="Kronmiller B."/>
            <person name="Shen D."/>
            <person name="Strem M.D."/>
            <person name="Amoako-Attah I."/>
            <person name="Akrofi A.Y."/>
            <person name="Begoude B.A."/>
            <person name="Ten Hoopen G.M."/>
            <person name="Coulibaly K."/>
            <person name="Kebe B.I."/>
            <person name="Melnick R.L."/>
            <person name="Guiltinan M.J."/>
            <person name="Tyler B.M."/>
            <person name="Meinhardt L.W."/>
            <person name="Bailey B.A."/>
        </authorList>
    </citation>
    <scope>NUCLEOTIDE SEQUENCE [LARGE SCALE GENOMIC DNA]</scope>
    <source>
        <strain evidence="3">sbr112.9</strain>
    </source>
</reference>
<dbReference type="InterPro" id="IPR029526">
    <property type="entry name" value="PGBD"/>
</dbReference>
<dbReference type="PANTHER" id="PTHR46599">
    <property type="entry name" value="PIGGYBAC TRANSPOSABLE ELEMENT-DERIVED PROTEIN 4"/>
    <property type="match status" value="1"/>
</dbReference>
<keyword evidence="3" id="KW-1185">Reference proteome</keyword>
<evidence type="ECO:0000313" key="3">
    <source>
        <dbReference type="Proteomes" id="UP000237271"/>
    </source>
</evidence>
<organism evidence="2 3">
    <name type="scientific">Phytophthora palmivora</name>
    <dbReference type="NCBI Taxonomy" id="4796"/>
    <lineage>
        <taxon>Eukaryota</taxon>
        <taxon>Sar</taxon>
        <taxon>Stramenopiles</taxon>
        <taxon>Oomycota</taxon>
        <taxon>Peronosporomycetes</taxon>
        <taxon>Peronosporales</taxon>
        <taxon>Peronosporaceae</taxon>
        <taxon>Phytophthora</taxon>
    </lineage>
</organism>
<sequence>MKRDRFKTITRYLHFASNASSTAATDKAWKVRPVLQVIEKTFRRGYRLGARVSFDEGTIPNRCKFNPFRVYNKDKPHKYGTKCYMTCCADTGYCSRVELYLGKETSAGLAKGVAQRAVIPNVTKALAGQPGKLLVIADNYYSSCALVLTLLEKGYYYVGTHRSDRLGWPRSVQFPQKTRPKGMPRGAYRIAHAKEVPGGMDGLKTSQYDRIWLCNNANDCLTQR</sequence>
<dbReference type="AlphaFoldDB" id="A0A2P4XWK0"/>
<dbReference type="PANTHER" id="PTHR46599:SF3">
    <property type="entry name" value="PIGGYBAC TRANSPOSABLE ELEMENT-DERIVED PROTEIN 4"/>
    <property type="match status" value="1"/>
</dbReference>
<protein>
    <recommendedName>
        <fullName evidence="1">PiggyBac transposable element-derived protein domain-containing protein</fullName>
    </recommendedName>
</protein>
<feature type="domain" description="PiggyBac transposable element-derived protein" evidence="1">
    <location>
        <begin position="1"/>
        <end position="184"/>
    </location>
</feature>
<evidence type="ECO:0000259" key="1">
    <source>
        <dbReference type="Pfam" id="PF13843"/>
    </source>
</evidence>
<dbReference type="Proteomes" id="UP000237271">
    <property type="component" value="Unassembled WGS sequence"/>
</dbReference>
<accession>A0A2P4XWK0</accession>
<feature type="non-terminal residue" evidence="2">
    <location>
        <position position="224"/>
    </location>
</feature>
<dbReference type="EMBL" id="NCKW01007746">
    <property type="protein sequence ID" value="POM69925.1"/>
    <property type="molecule type" value="Genomic_DNA"/>
</dbReference>
<name>A0A2P4XWK0_9STRA</name>
<dbReference type="OrthoDB" id="127041at2759"/>
<gene>
    <name evidence="2" type="ORF">PHPALM_13741</name>
</gene>
<evidence type="ECO:0000313" key="2">
    <source>
        <dbReference type="EMBL" id="POM69925.1"/>
    </source>
</evidence>
<proteinExistence type="predicted"/>